<sequence length="141" mass="16381">MEDIIGHILAGVVRGAVALGEAAADATKVIARGTVGIVKVVGENIAEEIVEQALESIEGREKRKQRRFARHIEKLKGHDWFKVIYEDVKCRDVIHTEERYRNLLSKRRYIHKLIRNENERQQFIQQIRVEAKVDDVIWDIK</sequence>
<dbReference type="Proteomes" id="UP001367922">
    <property type="component" value="Unassembled WGS sequence"/>
</dbReference>
<evidence type="ECO:0000313" key="1">
    <source>
        <dbReference type="EMBL" id="MEI4831731.1"/>
    </source>
</evidence>
<reference evidence="1 2" key="1">
    <citation type="submission" date="2024-01" db="EMBL/GenBank/DDBJ databases">
        <title>Seven novel Bacillus-like species.</title>
        <authorList>
            <person name="Liu G."/>
        </authorList>
    </citation>
    <scope>NUCLEOTIDE SEQUENCE [LARGE SCALE GENOMIC DNA]</scope>
    <source>
        <strain evidence="1 2">FJAT-53711</strain>
    </source>
</reference>
<protein>
    <submittedName>
        <fullName evidence="1">Uncharacterized protein</fullName>
    </submittedName>
</protein>
<proteinExistence type="predicted"/>
<keyword evidence="2" id="KW-1185">Reference proteome</keyword>
<name>A0ABU8G0Z7_9BACI</name>
<organism evidence="1 2">
    <name type="scientific">Bacillus yunxiaonensis</name>
    <dbReference type="NCBI Taxonomy" id="3127665"/>
    <lineage>
        <taxon>Bacteria</taxon>
        <taxon>Bacillati</taxon>
        <taxon>Bacillota</taxon>
        <taxon>Bacilli</taxon>
        <taxon>Bacillales</taxon>
        <taxon>Bacillaceae</taxon>
        <taxon>Bacillus</taxon>
    </lineage>
</organism>
<comment type="caution">
    <text evidence="1">The sequence shown here is derived from an EMBL/GenBank/DDBJ whole genome shotgun (WGS) entry which is preliminary data.</text>
</comment>
<evidence type="ECO:0000313" key="2">
    <source>
        <dbReference type="Proteomes" id="UP001367922"/>
    </source>
</evidence>
<dbReference type="EMBL" id="JBAWSV010000008">
    <property type="protein sequence ID" value="MEI4831731.1"/>
    <property type="molecule type" value="Genomic_DNA"/>
</dbReference>
<dbReference type="RefSeq" id="WP_336483799.1">
    <property type="nucleotide sequence ID" value="NZ_JBAWSV010000008.1"/>
</dbReference>
<gene>
    <name evidence="1" type="ORF">WAX78_20095</name>
</gene>
<accession>A0ABU8G0Z7</accession>